<evidence type="ECO:0000256" key="20">
    <source>
        <dbReference type="ARBA" id="ARBA00033328"/>
    </source>
</evidence>
<feature type="chain" id="PRO_5036710747" description="Carboxypeptidase Q" evidence="21">
    <location>
        <begin position="26"/>
        <end position="469"/>
    </location>
</feature>
<dbReference type="PANTHER" id="PTHR12053">
    <property type="entry name" value="PROTEASE FAMILY M28 PLASMA GLUTAMATE CARBOXYPEPTIDASE-RELATED"/>
    <property type="match status" value="1"/>
</dbReference>
<evidence type="ECO:0000256" key="15">
    <source>
        <dbReference type="ARBA" id="ARBA00023049"/>
    </source>
</evidence>
<dbReference type="Gene3D" id="3.40.630.10">
    <property type="entry name" value="Zn peptidases"/>
    <property type="match status" value="1"/>
</dbReference>
<keyword evidence="17" id="KW-0325">Glycoprotein</keyword>
<evidence type="ECO:0000259" key="22">
    <source>
        <dbReference type="Pfam" id="PF04389"/>
    </source>
</evidence>
<keyword evidence="13" id="KW-0862">Zinc</keyword>
<evidence type="ECO:0000256" key="11">
    <source>
        <dbReference type="ARBA" id="ARBA00022801"/>
    </source>
</evidence>
<evidence type="ECO:0000256" key="21">
    <source>
        <dbReference type="SAM" id="SignalP"/>
    </source>
</evidence>
<dbReference type="GO" id="GO:0005576">
    <property type="term" value="C:extracellular region"/>
    <property type="evidence" value="ECO:0007669"/>
    <property type="project" value="UniProtKB-SubCell"/>
</dbReference>
<evidence type="ECO:0000256" key="6">
    <source>
        <dbReference type="ARBA" id="ARBA00022525"/>
    </source>
</evidence>
<keyword evidence="24" id="KW-1185">Reference proteome</keyword>
<name>A0A917DXM8_9SPHN</name>
<keyword evidence="16" id="KW-0865">Zymogen</keyword>
<dbReference type="InterPro" id="IPR007484">
    <property type="entry name" value="Peptidase_M28"/>
</dbReference>
<dbReference type="InterPro" id="IPR039866">
    <property type="entry name" value="CPQ"/>
</dbReference>
<dbReference type="PANTHER" id="PTHR12053:SF3">
    <property type="entry name" value="CARBOXYPEPTIDASE Q"/>
    <property type="match status" value="1"/>
</dbReference>
<keyword evidence="15" id="KW-0482">Metalloprotease</keyword>
<dbReference type="GO" id="GO:0046872">
    <property type="term" value="F:metal ion binding"/>
    <property type="evidence" value="ECO:0007669"/>
    <property type="project" value="UniProtKB-KW"/>
</dbReference>
<comment type="caution">
    <text evidence="23">The sequence shown here is derived from an EMBL/GenBank/DDBJ whole genome shotgun (WGS) entry which is preliminary data.</text>
</comment>
<reference evidence="23" key="1">
    <citation type="journal article" date="2014" name="Int. J. Syst. Evol. Microbiol.">
        <title>Complete genome sequence of Corynebacterium casei LMG S-19264T (=DSM 44701T), isolated from a smear-ripened cheese.</title>
        <authorList>
            <consortium name="US DOE Joint Genome Institute (JGI-PGF)"/>
            <person name="Walter F."/>
            <person name="Albersmeier A."/>
            <person name="Kalinowski J."/>
            <person name="Ruckert C."/>
        </authorList>
    </citation>
    <scope>NUCLEOTIDE SEQUENCE</scope>
    <source>
        <strain evidence="23">CGMCC 1.15360</strain>
    </source>
</reference>
<dbReference type="GO" id="GO:0006508">
    <property type="term" value="P:proteolysis"/>
    <property type="evidence" value="ECO:0007669"/>
    <property type="project" value="UniProtKB-KW"/>
</dbReference>
<accession>A0A917DXM8</accession>
<keyword evidence="10 21" id="KW-0732">Signal</keyword>
<dbReference type="GO" id="GO:0004177">
    <property type="term" value="F:aminopeptidase activity"/>
    <property type="evidence" value="ECO:0007669"/>
    <property type="project" value="UniProtKB-KW"/>
</dbReference>
<keyword evidence="9" id="KW-0479">Metal-binding</keyword>
<evidence type="ECO:0000256" key="9">
    <source>
        <dbReference type="ARBA" id="ARBA00022723"/>
    </source>
</evidence>
<keyword evidence="8" id="KW-0645">Protease</keyword>
<evidence type="ECO:0000313" key="24">
    <source>
        <dbReference type="Proteomes" id="UP000612349"/>
    </source>
</evidence>
<feature type="signal peptide" evidence="21">
    <location>
        <begin position="1"/>
        <end position="25"/>
    </location>
</feature>
<dbReference type="AlphaFoldDB" id="A0A917DXM8"/>
<evidence type="ECO:0000256" key="10">
    <source>
        <dbReference type="ARBA" id="ARBA00022729"/>
    </source>
</evidence>
<keyword evidence="18" id="KW-0458">Lysosome</keyword>
<comment type="subcellular location">
    <subcellularLocation>
        <location evidence="1">Endoplasmic reticulum</location>
    </subcellularLocation>
    <subcellularLocation>
        <location evidence="3">Golgi apparatus</location>
    </subcellularLocation>
    <subcellularLocation>
        <location evidence="2">Lysosome</location>
    </subcellularLocation>
    <subcellularLocation>
        <location evidence="4">Secreted</location>
    </subcellularLocation>
</comment>
<comment type="subunit">
    <text evidence="19">Homodimer. The monomeric form is inactive while the homodimer is active.</text>
</comment>
<evidence type="ECO:0000256" key="5">
    <source>
        <dbReference type="ARBA" id="ARBA00014116"/>
    </source>
</evidence>
<evidence type="ECO:0000256" key="7">
    <source>
        <dbReference type="ARBA" id="ARBA00022645"/>
    </source>
</evidence>
<dbReference type="GO" id="GO:0005764">
    <property type="term" value="C:lysosome"/>
    <property type="evidence" value="ECO:0007669"/>
    <property type="project" value="UniProtKB-SubCell"/>
</dbReference>
<dbReference type="SUPFAM" id="SSF53187">
    <property type="entry name" value="Zn-dependent exopeptidases"/>
    <property type="match status" value="1"/>
</dbReference>
<protein>
    <recommendedName>
        <fullName evidence="5">Carboxypeptidase Q</fullName>
    </recommendedName>
    <alternativeName>
        <fullName evidence="20">Plasma glutamate carboxypeptidase</fullName>
    </alternativeName>
</protein>
<dbReference type="Pfam" id="PF04389">
    <property type="entry name" value="Peptidase_M28"/>
    <property type="match status" value="1"/>
</dbReference>
<dbReference type="OrthoDB" id="9769665at2"/>
<keyword evidence="11" id="KW-0378">Hydrolase</keyword>
<keyword evidence="6" id="KW-0964">Secreted</keyword>
<evidence type="ECO:0000256" key="16">
    <source>
        <dbReference type="ARBA" id="ARBA00023145"/>
    </source>
</evidence>
<evidence type="ECO:0000256" key="18">
    <source>
        <dbReference type="ARBA" id="ARBA00023228"/>
    </source>
</evidence>
<dbReference type="GO" id="GO:0070573">
    <property type="term" value="F:metallodipeptidase activity"/>
    <property type="evidence" value="ECO:0007669"/>
    <property type="project" value="InterPro"/>
</dbReference>
<proteinExistence type="predicted"/>
<feature type="domain" description="Peptidase M28" evidence="22">
    <location>
        <begin position="265"/>
        <end position="449"/>
    </location>
</feature>
<evidence type="ECO:0000256" key="2">
    <source>
        <dbReference type="ARBA" id="ARBA00004371"/>
    </source>
</evidence>
<dbReference type="EMBL" id="BMIP01000007">
    <property type="protein sequence ID" value="GGD78609.1"/>
    <property type="molecule type" value="Genomic_DNA"/>
</dbReference>
<organism evidence="23 24">
    <name type="scientific">Croceicoccus mobilis</name>
    <dbReference type="NCBI Taxonomy" id="1703339"/>
    <lineage>
        <taxon>Bacteria</taxon>
        <taxon>Pseudomonadati</taxon>
        <taxon>Pseudomonadota</taxon>
        <taxon>Alphaproteobacteria</taxon>
        <taxon>Sphingomonadales</taxon>
        <taxon>Erythrobacteraceae</taxon>
        <taxon>Croceicoccus</taxon>
    </lineage>
</organism>
<reference evidence="23" key="2">
    <citation type="submission" date="2020-09" db="EMBL/GenBank/DDBJ databases">
        <authorList>
            <person name="Sun Q."/>
            <person name="Zhou Y."/>
        </authorList>
    </citation>
    <scope>NUCLEOTIDE SEQUENCE</scope>
    <source>
        <strain evidence="23">CGMCC 1.15360</strain>
    </source>
</reference>
<evidence type="ECO:0000256" key="1">
    <source>
        <dbReference type="ARBA" id="ARBA00004240"/>
    </source>
</evidence>
<evidence type="ECO:0000256" key="17">
    <source>
        <dbReference type="ARBA" id="ARBA00023180"/>
    </source>
</evidence>
<keyword evidence="12" id="KW-0256">Endoplasmic reticulum</keyword>
<dbReference type="RefSeq" id="WP_066768468.1">
    <property type="nucleotide sequence ID" value="NZ_BMIP01000007.1"/>
</dbReference>
<keyword evidence="7" id="KW-0121">Carboxypeptidase</keyword>
<sequence length="469" mass="48534">MNRTATALALLASAAASTLASTAAAQTAPDALIAAARDEALEGDTIAWDFTEGVTTEIGPRLAGTKAEARAREWAMAWLKAQGFSNVRNEPYMMRTWVRGEEKAAITAPFTQPMHVTALGNSGSTGAKGMTGEVVVFPSYATLEAIPDGSLKGKIAYISHGMKPTQDGSGYGLAGPARWTGASLAEKKGASAIVIKSIGTDHHRVPHAGGTMFEDGQTPIPAGALSVPDAENLERMATRAAARGEPLMLNLMLTPKVLGQTESGNVLAEIPGSDPGAGIVLLACHLDSWDLGTGAIDDGAGCGIIAAAAKYVAAMGQPRRTIRLLFAGAEEVGVFGGAAYGEAHKDEEHALAMESDFGADRVFAFEQTRLDPALADRLAELLAPMGVVRGTGSAHGGADTGAISEATDPVIVDLKQDGLNYFDLHHTADDTLDKVDPAQLRQNVAAWTATVALLANAPGSIEAAETLED</sequence>
<evidence type="ECO:0000256" key="19">
    <source>
        <dbReference type="ARBA" id="ARBA00025833"/>
    </source>
</evidence>
<evidence type="ECO:0000313" key="23">
    <source>
        <dbReference type="EMBL" id="GGD78609.1"/>
    </source>
</evidence>
<evidence type="ECO:0000256" key="8">
    <source>
        <dbReference type="ARBA" id="ARBA00022670"/>
    </source>
</evidence>
<evidence type="ECO:0000256" key="4">
    <source>
        <dbReference type="ARBA" id="ARBA00004613"/>
    </source>
</evidence>
<evidence type="ECO:0000256" key="12">
    <source>
        <dbReference type="ARBA" id="ARBA00022824"/>
    </source>
</evidence>
<keyword evidence="23" id="KW-0031">Aminopeptidase</keyword>
<evidence type="ECO:0000256" key="13">
    <source>
        <dbReference type="ARBA" id="ARBA00022833"/>
    </source>
</evidence>
<gene>
    <name evidence="23" type="ORF">GCM10010990_30600</name>
</gene>
<keyword evidence="14" id="KW-0333">Golgi apparatus</keyword>
<dbReference type="Gene3D" id="3.50.30.30">
    <property type="match status" value="1"/>
</dbReference>
<evidence type="ECO:0000256" key="3">
    <source>
        <dbReference type="ARBA" id="ARBA00004555"/>
    </source>
</evidence>
<dbReference type="Proteomes" id="UP000612349">
    <property type="component" value="Unassembled WGS sequence"/>
</dbReference>
<dbReference type="GO" id="GO:0004180">
    <property type="term" value="F:carboxypeptidase activity"/>
    <property type="evidence" value="ECO:0007669"/>
    <property type="project" value="UniProtKB-KW"/>
</dbReference>
<evidence type="ECO:0000256" key="14">
    <source>
        <dbReference type="ARBA" id="ARBA00023034"/>
    </source>
</evidence>